<dbReference type="AlphaFoldDB" id="A0A834WP85"/>
<sequence>MKIQEVKSLENRNERDEIIPGQELKRRRRAKQRRSTKLKRGDARP</sequence>
<evidence type="ECO:0000256" key="1">
    <source>
        <dbReference type="SAM" id="MobiDB-lite"/>
    </source>
</evidence>
<comment type="caution">
    <text evidence="2">The sequence shown here is derived from an EMBL/GenBank/DDBJ whole genome shotgun (WGS) entry which is preliminary data.</text>
</comment>
<feature type="compositionally biased region" description="Basic and acidic residues" evidence="1">
    <location>
        <begin position="1"/>
        <end position="18"/>
    </location>
</feature>
<feature type="region of interest" description="Disordered" evidence="1">
    <location>
        <begin position="1"/>
        <end position="45"/>
    </location>
</feature>
<name>A0A834WP85_9FABA</name>
<organism evidence="2 3">
    <name type="scientific">Senna tora</name>
    <dbReference type="NCBI Taxonomy" id="362788"/>
    <lineage>
        <taxon>Eukaryota</taxon>
        <taxon>Viridiplantae</taxon>
        <taxon>Streptophyta</taxon>
        <taxon>Embryophyta</taxon>
        <taxon>Tracheophyta</taxon>
        <taxon>Spermatophyta</taxon>
        <taxon>Magnoliopsida</taxon>
        <taxon>eudicotyledons</taxon>
        <taxon>Gunneridae</taxon>
        <taxon>Pentapetalae</taxon>
        <taxon>rosids</taxon>
        <taxon>fabids</taxon>
        <taxon>Fabales</taxon>
        <taxon>Fabaceae</taxon>
        <taxon>Caesalpinioideae</taxon>
        <taxon>Cassia clade</taxon>
        <taxon>Senna</taxon>
    </lineage>
</organism>
<evidence type="ECO:0000313" key="3">
    <source>
        <dbReference type="Proteomes" id="UP000634136"/>
    </source>
</evidence>
<proteinExistence type="predicted"/>
<gene>
    <name evidence="2" type="ORF">G2W53_017700</name>
</gene>
<dbReference type="Proteomes" id="UP000634136">
    <property type="component" value="Unassembled WGS sequence"/>
</dbReference>
<protein>
    <submittedName>
        <fullName evidence="2">Uncharacterized protein</fullName>
    </submittedName>
</protein>
<accession>A0A834WP85</accession>
<dbReference type="EMBL" id="JAAIUW010000006">
    <property type="protein sequence ID" value="KAF7826536.1"/>
    <property type="molecule type" value="Genomic_DNA"/>
</dbReference>
<keyword evidence="3" id="KW-1185">Reference proteome</keyword>
<reference evidence="2" key="1">
    <citation type="submission" date="2020-09" db="EMBL/GenBank/DDBJ databases">
        <title>Genome-Enabled Discovery of Anthraquinone Biosynthesis in Senna tora.</title>
        <authorList>
            <person name="Kang S.-H."/>
            <person name="Pandey R.P."/>
            <person name="Lee C.-M."/>
            <person name="Sim J.-S."/>
            <person name="Jeong J.-T."/>
            <person name="Choi B.-S."/>
            <person name="Jung M."/>
            <person name="Ginzburg D."/>
            <person name="Zhao K."/>
            <person name="Won S.Y."/>
            <person name="Oh T.-J."/>
            <person name="Yu Y."/>
            <person name="Kim N.-H."/>
            <person name="Lee O.R."/>
            <person name="Lee T.-H."/>
            <person name="Bashyal P."/>
            <person name="Kim T.-S."/>
            <person name="Lee W.-H."/>
            <person name="Kawkins C."/>
            <person name="Kim C.-K."/>
            <person name="Kim J.S."/>
            <person name="Ahn B.O."/>
            <person name="Rhee S.Y."/>
            <person name="Sohng J.K."/>
        </authorList>
    </citation>
    <scope>NUCLEOTIDE SEQUENCE</scope>
    <source>
        <tissue evidence="2">Leaf</tissue>
    </source>
</reference>
<feature type="compositionally biased region" description="Basic residues" evidence="1">
    <location>
        <begin position="25"/>
        <end position="38"/>
    </location>
</feature>
<evidence type="ECO:0000313" key="2">
    <source>
        <dbReference type="EMBL" id="KAF7826536.1"/>
    </source>
</evidence>